<organism evidence="1 2">
    <name type="scientific">Dendrothele bispora (strain CBS 962.96)</name>
    <dbReference type="NCBI Taxonomy" id="1314807"/>
    <lineage>
        <taxon>Eukaryota</taxon>
        <taxon>Fungi</taxon>
        <taxon>Dikarya</taxon>
        <taxon>Basidiomycota</taxon>
        <taxon>Agaricomycotina</taxon>
        <taxon>Agaricomycetes</taxon>
        <taxon>Agaricomycetidae</taxon>
        <taxon>Agaricales</taxon>
        <taxon>Agaricales incertae sedis</taxon>
        <taxon>Dendrothele</taxon>
    </lineage>
</organism>
<dbReference type="OrthoDB" id="2963563at2759"/>
<dbReference type="Proteomes" id="UP000297245">
    <property type="component" value="Unassembled WGS sequence"/>
</dbReference>
<dbReference type="AlphaFoldDB" id="A0A4S8KZI5"/>
<dbReference type="EMBL" id="ML179802">
    <property type="protein sequence ID" value="THU81519.1"/>
    <property type="molecule type" value="Genomic_DNA"/>
</dbReference>
<evidence type="ECO:0000313" key="1">
    <source>
        <dbReference type="EMBL" id="THU81519.1"/>
    </source>
</evidence>
<name>A0A4S8KZI5_DENBC</name>
<evidence type="ECO:0000313" key="2">
    <source>
        <dbReference type="Proteomes" id="UP000297245"/>
    </source>
</evidence>
<proteinExistence type="predicted"/>
<reference evidence="1 2" key="1">
    <citation type="journal article" date="2019" name="Nat. Ecol. Evol.">
        <title>Megaphylogeny resolves global patterns of mushroom evolution.</title>
        <authorList>
            <person name="Varga T."/>
            <person name="Krizsan K."/>
            <person name="Foldi C."/>
            <person name="Dima B."/>
            <person name="Sanchez-Garcia M."/>
            <person name="Sanchez-Ramirez S."/>
            <person name="Szollosi G.J."/>
            <person name="Szarkandi J.G."/>
            <person name="Papp V."/>
            <person name="Albert L."/>
            <person name="Andreopoulos W."/>
            <person name="Angelini C."/>
            <person name="Antonin V."/>
            <person name="Barry K.W."/>
            <person name="Bougher N.L."/>
            <person name="Buchanan P."/>
            <person name="Buyck B."/>
            <person name="Bense V."/>
            <person name="Catcheside P."/>
            <person name="Chovatia M."/>
            <person name="Cooper J."/>
            <person name="Damon W."/>
            <person name="Desjardin D."/>
            <person name="Finy P."/>
            <person name="Geml J."/>
            <person name="Haridas S."/>
            <person name="Hughes K."/>
            <person name="Justo A."/>
            <person name="Karasinski D."/>
            <person name="Kautmanova I."/>
            <person name="Kiss B."/>
            <person name="Kocsube S."/>
            <person name="Kotiranta H."/>
            <person name="LaButti K.M."/>
            <person name="Lechner B.E."/>
            <person name="Liimatainen K."/>
            <person name="Lipzen A."/>
            <person name="Lukacs Z."/>
            <person name="Mihaltcheva S."/>
            <person name="Morgado L.N."/>
            <person name="Niskanen T."/>
            <person name="Noordeloos M.E."/>
            <person name="Ohm R.A."/>
            <person name="Ortiz-Santana B."/>
            <person name="Ovrebo C."/>
            <person name="Racz N."/>
            <person name="Riley R."/>
            <person name="Savchenko A."/>
            <person name="Shiryaev A."/>
            <person name="Soop K."/>
            <person name="Spirin V."/>
            <person name="Szebenyi C."/>
            <person name="Tomsovsky M."/>
            <person name="Tulloss R.E."/>
            <person name="Uehling J."/>
            <person name="Grigoriev I.V."/>
            <person name="Vagvolgyi C."/>
            <person name="Papp T."/>
            <person name="Martin F.M."/>
            <person name="Miettinen O."/>
            <person name="Hibbett D.S."/>
            <person name="Nagy L.G."/>
        </authorList>
    </citation>
    <scope>NUCLEOTIDE SEQUENCE [LARGE SCALE GENOMIC DNA]</scope>
    <source>
        <strain evidence="1 2">CBS 962.96</strain>
    </source>
</reference>
<protein>
    <submittedName>
        <fullName evidence="1">Uncharacterized protein</fullName>
    </submittedName>
</protein>
<accession>A0A4S8KZI5</accession>
<keyword evidence="2" id="KW-1185">Reference proteome</keyword>
<gene>
    <name evidence="1" type="ORF">K435DRAFT_471886</name>
</gene>
<sequence>MVRRHIAVEVKRLVLRMTMQDDYDPKDVQKKTGVSRRIQYRIRKLFKDRGVVVNVPSQNGRPMFGGCGEYIFANEGMEDAPTVGPLI</sequence>